<organism evidence="2 3">
    <name type="scientific">Bifidobacterium adolescentis</name>
    <dbReference type="NCBI Taxonomy" id="1680"/>
    <lineage>
        <taxon>Bacteria</taxon>
        <taxon>Bacillati</taxon>
        <taxon>Actinomycetota</taxon>
        <taxon>Actinomycetes</taxon>
        <taxon>Bifidobacteriales</taxon>
        <taxon>Bifidobacteriaceae</taxon>
        <taxon>Bifidobacterium</taxon>
    </lineage>
</organism>
<feature type="non-terminal residue" evidence="2">
    <location>
        <position position="69"/>
    </location>
</feature>
<sequence>PVLKSAGKSEQIKVYGLDATNEGLKAVDSGEMAATIYVDSKAEIEKAFEMLEDLKAGKKVDAEYKVPSV</sequence>
<protein>
    <submittedName>
        <fullName evidence="2">Substrate-binding domain-containing protein</fullName>
    </submittedName>
</protein>
<dbReference type="EMBL" id="JANFYM010000064">
    <property type="protein sequence ID" value="MCQ4794028.1"/>
    <property type="molecule type" value="Genomic_DNA"/>
</dbReference>
<evidence type="ECO:0000313" key="3">
    <source>
        <dbReference type="Proteomes" id="UP001206013"/>
    </source>
</evidence>
<feature type="non-terminal residue" evidence="2">
    <location>
        <position position="1"/>
    </location>
</feature>
<comment type="caution">
    <text evidence="2">The sequence shown here is derived from an EMBL/GenBank/DDBJ whole genome shotgun (WGS) entry which is preliminary data.</text>
</comment>
<dbReference type="Gene3D" id="3.40.50.2300">
    <property type="match status" value="2"/>
</dbReference>
<dbReference type="RefSeq" id="WP_256134833.1">
    <property type="nucleotide sequence ID" value="NZ_JANFYM010000064.1"/>
</dbReference>
<dbReference type="InterPro" id="IPR028082">
    <property type="entry name" value="Peripla_BP_I"/>
</dbReference>
<dbReference type="AlphaFoldDB" id="A0AAW5K0W7"/>
<feature type="domain" description="Periplasmic binding protein" evidence="1">
    <location>
        <begin position="2"/>
        <end position="59"/>
    </location>
</feature>
<proteinExistence type="predicted"/>
<dbReference type="Pfam" id="PF13407">
    <property type="entry name" value="Peripla_BP_4"/>
    <property type="match status" value="1"/>
</dbReference>
<reference evidence="2" key="1">
    <citation type="submission" date="2022-06" db="EMBL/GenBank/DDBJ databases">
        <title>Isolation of gut microbiota from human fecal samples.</title>
        <authorList>
            <person name="Pamer E.G."/>
            <person name="Barat B."/>
            <person name="Waligurski E."/>
            <person name="Medina S."/>
            <person name="Paddock L."/>
            <person name="Mostad J."/>
        </authorList>
    </citation>
    <scope>NUCLEOTIDE SEQUENCE</scope>
    <source>
        <strain evidence="2">SL.1.01</strain>
    </source>
</reference>
<name>A0AAW5K0W7_BIFAD</name>
<evidence type="ECO:0000259" key="1">
    <source>
        <dbReference type="Pfam" id="PF13407"/>
    </source>
</evidence>
<accession>A0AAW5K0W7</accession>
<gene>
    <name evidence="2" type="ORF">NE692_11300</name>
</gene>
<dbReference type="SUPFAM" id="SSF53822">
    <property type="entry name" value="Periplasmic binding protein-like I"/>
    <property type="match status" value="1"/>
</dbReference>
<dbReference type="Proteomes" id="UP001206013">
    <property type="component" value="Unassembled WGS sequence"/>
</dbReference>
<evidence type="ECO:0000313" key="2">
    <source>
        <dbReference type="EMBL" id="MCQ4794028.1"/>
    </source>
</evidence>
<dbReference type="InterPro" id="IPR025997">
    <property type="entry name" value="SBP_2_dom"/>
</dbReference>